<comment type="caution">
    <text evidence="1">The sequence shown here is derived from an EMBL/GenBank/DDBJ whole genome shotgun (WGS) entry which is preliminary data.</text>
</comment>
<sequence length="303" mass="33838">MQLSTVTSYSTILASSQPTSPPAAQKDRPLILYAYSQTDSARDNLKFFIAHGLHAAADFVFIINGETADTSLIPKADNIRFIQRKNECYDLGAHAEVLLKDNLYKKYKKFIMMNASIRGPFVPYWAEACWSERYLNKLTDEVKLVGMTGNCWPMFHIQSMIWATDSVGLNTLLFPTPELAANIANTPVPNFVSDKLFPGINACFDGWNSAVSAEVGSSALIKAAGYKLDVMMSAFHSSTKYEEECDSSKNGDVLMNHAYFGTNVHPFETIFLKSNRDIDPVNLARMTEWEEGSKYSSFDHCSL</sequence>
<dbReference type="OrthoDB" id="526941at2759"/>
<gene>
    <name evidence="1" type="ORF">BJ878DRAFT_415554</name>
</gene>
<dbReference type="EMBL" id="MU253782">
    <property type="protein sequence ID" value="KAG9247111.1"/>
    <property type="molecule type" value="Genomic_DNA"/>
</dbReference>
<keyword evidence="2" id="KW-1185">Reference proteome</keyword>
<dbReference type="AlphaFoldDB" id="A0A9P8CJ46"/>
<protein>
    <submittedName>
        <fullName evidence="1">Uncharacterized protein</fullName>
    </submittedName>
</protein>
<proteinExistence type="predicted"/>
<accession>A0A9P8CJ46</accession>
<name>A0A9P8CJ46_9HELO</name>
<dbReference type="Proteomes" id="UP000887226">
    <property type="component" value="Unassembled WGS sequence"/>
</dbReference>
<reference evidence="1" key="1">
    <citation type="journal article" date="2021" name="IMA Fungus">
        <title>Genomic characterization of three marine fungi, including Emericellopsis atlantica sp. nov. with signatures of a generalist lifestyle and marine biomass degradation.</title>
        <authorList>
            <person name="Hagestad O.C."/>
            <person name="Hou L."/>
            <person name="Andersen J.H."/>
            <person name="Hansen E.H."/>
            <person name="Altermark B."/>
            <person name="Li C."/>
            <person name="Kuhnert E."/>
            <person name="Cox R.J."/>
            <person name="Crous P.W."/>
            <person name="Spatafora J.W."/>
            <person name="Lail K."/>
            <person name="Amirebrahimi M."/>
            <person name="Lipzen A."/>
            <person name="Pangilinan J."/>
            <person name="Andreopoulos W."/>
            <person name="Hayes R.D."/>
            <person name="Ng V."/>
            <person name="Grigoriev I.V."/>
            <person name="Jackson S.A."/>
            <person name="Sutton T.D.S."/>
            <person name="Dobson A.D.W."/>
            <person name="Rama T."/>
        </authorList>
    </citation>
    <scope>NUCLEOTIDE SEQUENCE</scope>
    <source>
        <strain evidence="1">TRa3180A</strain>
    </source>
</reference>
<organism evidence="1 2">
    <name type="scientific">Calycina marina</name>
    <dbReference type="NCBI Taxonomy" id="1763456"/>
    <lineage>
        <taxon>Eukaryota</taxon>
        <taxon>Fungi</taxon>
        <taxon>Dikarya</taxon>
        <taxon>Ascomycota</taxon>
        <taxon>Pezizomycotina</taxon>
        <taxon>Leotiomycetes</taxon>
        <taxon>Helotiales</taxon>
        <taxon>Pezizellaceae</taxon>
        <taxon>Calycina</taxon>
    </lineage>
</organism>
<evidence type="ECO:0000313" key="1">
    <source>
        <dbReference type="EMBL" id="KAG9247111.1"/>
    </source>
</evidence>
<evidence type="ECO:0000313" key="2">
    <source>
        <dbReference type="Proteomes" id="UP000887226"/>
    </source>
</evidence>